<sequence length="141" mass="15909">MDLKVGDKVDLIVVRLTGIGFTVLVNEEFEGMLYRNELYQKLEEGQKLVGYIKKIREDGKLDVSLQAVGFKHTIVKNEITILNALRKNNGELALHDKSSPDEIKYQLGMSKKAFKSAVGGLFRQKLITISDEGIKFVETYS</sequence>
<dbReference type="EMBL" id="FZNX01000001">
    <property type="protein sequence ID" value="SNR38550.1"/>
    <property type="molecule type" value="Genomic_DNA"/>
</dbReference>
<dbReference type="Gene3D" id="1.10.10.10">
    <property type="entry name" value="Winged helix-like DNA-binding domain superfamily/Winged helix DNA-binding domain"/>
    <property type="match status" value="1"/>
</dbReference>
<dbReference type="InterPro" id="IPR014464">
    <property type="entry name" value="CvfB_fam"/>
</dbReference>
<dbReference type="Pfam" id="PF17783">
    <property type="entry name" value="WHD_CvfB"/>
    <property type="match status" value="1"/>
</dbReference>
<dbReference type="InterPro" id="IPR012340">
    <property type="entry name" value="NA-bd_OB-fold"/>
</dbReference>
<feature type="domain" description="S1 motif" evidence="1">
    <location>
        <begin position="6"/>
        <end position="66"/>
    </location>
</feature>
<dbReference type="Gene3D" id="2.40.50.140">
    <property type="entry name" value="Nucleic acid-binding proteins"/>
    <property type="match status" value="1"/>
</dbReference>
<organism evidence="2 3">
    <name type="scientific">Lutibacter flavus</name>
    <dbReference type="NCBI Taxonomy" id="691689"/>
    <lineage>
        <taxon>Bacteria</taxon>
        <taxon>Pseudomonadati</taxon>
        <taxon>Bacteroidota</taxon>
        <taxon>Flavobacteriia</taxon>
        <taxon>Flavobacteriales</taxon>
        <taxon>Flavobacteriaceae</taxon>
        <taxon>Lutibacter</taxon>
    </lineage>
</organism>
<dbReference type="SUPFAM" id="SSF50249">
    <property type="entry name" value="Nucleic acid-binding proteins"/>
    <property type="match status" value="1"/>
</dbReference>
<dbReference type="SMART" id="SM00316">
    <property type="entry name" value="S1"/>
    <property type="match status" value="1"/>
</dbReference>
<name>A0A238VW69_9FLAO</name>
<evidence type="ECO:0000313" key="2">
    <source>
        <dbReference type="EMBL" id="SNR38550.1"/>
    </source>
</evidence>
<dbReference type="PANTHER" id="PTHR37296">
    <property type="entry name" value="CONSERVED VIRULENCE FACTOR B"/>
    <property type="match status" value="1"/>
</dbReference>
<accession>A0A238VW69</accession>
<dbReference type="OrthoDB" id="9801597at2"/>
<proteinExistence type="predicted"/>
<dbReference type="Proteomes" id="UP000198412">
    <property type="component" value="Unassembled WGS sequence"/>
</dbReference>
<reference evidence="3" key="1">
    <citation type="submission" date="2017-06" db="EMBL/GenBank/DDBJ databases">
        <authorList>
            <person name="Varghese N."/>
            <person name="Submissions S."/>
        </authorList>
    </citation>
    <scope>NUCLEOTIDE SEQUENCE [LARGE SCALE GENOMIC DNA]</scope>
    <source>
        <strain evidence="3">DSM 27993</strain>
    </source>
</reference>
<gene>
    <name evidence="2" type="ORF">SAMN04488111_1115</name>
</gene>
<dbReference type="InterPro" id="IPR040764">
    <property type="entry name" value="CvfB_WH"/>
</dbReference>
<dbReference type="RefSeq" id="WP_089377399.1">
    <property type="nucleotide sequence ID" value="NZ_FZNX01000001.1"/>
</dbReference>
<evidence type="ECO:0000259" key="1">
    <source>
        <dbReference type="PROSITE" id="PS50126"/>
    </source>
</evidence>
<dbReference type="GO" id="GO:0003676">
    <property type="term" value="F:nucleic acid binding"/>
    <property type="evidence" value="ECO:0007669"/>
    <property type="project" value="InterPro"/>
</dbReference>
<dbReference type="PROSITE" id="PS50126">
    <property type="entry name" value="S1"/>
    <property type="match status" value="1"/>
</dbReference>
<dbReference type="InterPro" id="IPR003029">
    <property type="entry name" value="S1_domain"/>
</dbReference>
<protein>
    <recommendedName>
        <fullName evidence="1">S1 motif domain-containing protein</fullName>
    </recommendedName>
</protein>
<evidence type="ECO:0000313" key="3">
    <source>
        <dbReference type="Proteomes" id="UP000198412"/>
    </source>
</evidence>
<keyword evidence="3" id="KW-1185">Reference proteome</keyword>
<dbReference type="InterPro" id="IPR036388">
    <property type="entry name" value="WH-like_DNA-bd_sf"/>
</dbReference>
<dbReference type="AlphaFoldDB" id="A0A238VW69"/>
<dbReference type="PANTHER" id="PTHR37296:SF1">
    <property type="entry name" value="CONSERVED VIRULENCE FACTOR B"/>
    <property type="match status" value="1"/>
</dbReference>